<dbReference type="EMBL" id="ABCK01000032">
    <property type="protein sequence ID" value="EDM25297.1"/>
    <property type="molecule type" value="Genomic_DNA"/>
</dbReference>
<keyword evidence="1" id="KW-0812">Transmembrane</keyword>
<dbReference type="AlphaFoldDB" id="A6DSP4"/>
<organism evidence="2 3">
    <name type="scientific">Lentisphaera araneosa HTCC2155</name>
    <dbReference type="NCBI Taxonomy" id="313628"/>
    <lineage>
        <taxon>Bacteria</taxon>
        <taxon>Pseudomonadati</taxon>
        <taxon>Lentisphaerota</taxon>
        <taxon>Lentisphaeria</taxon>
        <taxon>Lentisphaerales</taxon>
        <taxon>Lentisphaeraceae</taxon>
        <taxon>Lentisphaera</taxon>
    </lineage>
</organism>
<proteinExistence type="predicted"/>
<accession>A6DSP4</accession>
<comment type="caution">
    <text evidence="2">The sequence shown here is derived from an EMBL/GenBank/DDBJ whole genome shotgun (WGS) entry which is preliminary data.</text>
</comment>
<feature type="transmembrane region" description="Helical" evidence="1">
    <location>
        <begin position="27"/>
        <end position="45"/>
    </location>
</feature>
<keyword evidence="1" id="KW-1133">Transmembrane helix</keyword>
<evidence type="ECO:0000313" key="3">
    <source>
        <dbReference type="Proteomes" id="UP000004947"/>
    </source>
</evidence>
<reference evidence="2 3" key="1">
    <citation type="journal article" date="2010" name="J. Bacteriol.">
        <title>Genome sequence of Lentisphaera araneosa HTCC2155T, the type species of the order Lentisphaerales in the phylum Lentisphaerae.</title>
        <authorList>
            <person name="Thrash J.C."/>
            <person name="Cho J.C."/>
            <person name="Vergin K.L."/>
            <person name="Morris R.M."/>
            <person name="Giovannoni S.J."/>
        </authorList>
    </citation>
    <scope>NUCLEOTIDE SEQUENCE [LARGE SCALE GENOMIC DNA]</scope>
    <source>
        <strain evidence="2 3">HTCC2155</strain>
    </source>
</reference>
<sequence>MTDNLTDQAGEQSLPSSAYKRGSGLKLIFALIAISALTPIITIYINRVNPAKFSTTQAPTPDQTLVQVTWMDSPRVDLQHVLIFPFAPPADEINITTGHDVASPSGFLGFFIRPRVIYYNNVELTHHQRKGKKHKKLMRFWFLLTLSDERGQYGKAYPVIPPQEFYDQWKSKDKLADTELWKSYLQPELIKFRERVSKGHIDKARPVNTSKMY</sequence>
<evidence type="ECO:0000256" key="1">
    <source>
        <dbReference type="SAM" id="Phobius"/>
    </source>
</evidence>
<dbReference type="RefSeq" id="WP_007280853.1">
    <property type="nucleotide sequence ID" value="NZ_ABCK01000032.1"/>
</dbReference>
<evidence type="ECO:0000313" key="2">
    <source>
        <dbReference type="EMBL" id="EDM25297.1"/>
    </source>
</evidence>
<protein>
    <submittedName>
        <fullName evidence="2">Uncharacterized protein</fullName>
    </submittedName>
</protein>
<dbReference type="STRING" id="313628.LNTAR_03429"/>
<gene>
    <name evidence="2" type="ORF">LNTAR_03429</name>
</gene>
<dbReference type="Proteomes" id="UP000004947">
    <property type="component" value="Unassembled WGS sequence"/>
</dbReference>
<keyword evidence="1" id="KW-0472">Membrane</keyword>
<keyword evidence="3" id="KW-1185">Reference proteome</keyword>
<name>A6DSP4_9BACT</name>